<feature type="region of interest" description="Disordered" evidence="1">
    <location>
        <begin position="41"/>
        <end position="60"/>
    </location>
</feature>
<sequence>MGVCLVQDAGDWLPPPYLHTGVGRSEITNIRNVTAGAVGDTHTHTHTRLLQPPRTRRPSAPLPYHSPITSGPLPYHSPITSAPLPYHSPITSAPLPYHSPITSAPLPYHSPITSAPLPYHSPITSAPLPYHSPITSAGTKLFEARSSLQRTSLTHASSSFFRRGRLQSSGREVPMPPSQLYEQDSTSTLRMADMDAGSWRSWLLFTSKQEHDGGLARDVGECDMKEDDRSA</sequence>
<accession>A0A8J4GWD5</accession>
<dbReference type="AlphaFoldDB" id="A0A8J4GWD5"/>
<dbReference type="EMBL" id="BNCQ01000058">
    <property type="protein sequence ID" value="GIM14596.1"/>
    <property type="molecule type" value="Genomic_DNA"/>
</dbReference>
<name>A0A8J4GWD5_9CHLO</name>
<protein>
    <submittedName>
        <fullName evidence="2">Uncharacterized protein</fullName>
    </submittedName>
</protein>
<evidence type="ECO:0000256" key="1">
    <source>
        <dbReference type="SAM" id="MobiDB-lite"/>
    </source>
</evidence>
<evidence type="ECO:0000313" key="3">
    <source>
        <dbReference type="Proteomes" id="UP000722791"/>
    </source>
</evidence>
<evidence type="ECO:0000313" key="2">
    <source>
        <dbReference type="EMBL" id="GIM14596.1"/>
    </source>
</evidence>
<proteinExistence type="predicted"/>
<gene>
    <name evidence="2" type="ORF">Vretimale_17513</name>
</gene>
<comment type="caution">
    <text evidence="2">The sequence shown here is derived from an EMBL/GenBank/DDBJ whole genome shotgun (WGS) entry which is preliminary data.</text>
</comment>
<organism evidence="2 3">
    <name type="scientific">Volvox reticuliferus</name>
    <dbReference type="NCBI Taxonomy" id="1737510"/>
    <lineage>
        <taxon>Eukaryota</taxon>
        <taxon>Viridiplantae</taxon>
        <taxon>Chlorophyta</taxon>
        <taxon>core chlorophytes</taxon>
        <taxon>Chlorophyceae</taxon>
        <taxon>CS clade</taxon>
        <taxon>Chlamydomonadales</taxon>
        <taxon>Volvocaceae</taxon>
        <taxon>Volvox</taxon>
    </lineage>
</organism>
<reference evidence="2" key="1">
    <citation type="journal article" date="2021" name="Proc. Natl. Acad. Sci. U.S.A.">
        <title>Three genomes in the algal genus Volvox reveal the fate of a haploid sex-determining region after a transition to homothallism.</title>
        <authorList>
            <person name="Yamamoto K."/>
            <person name="Hamaji T."/>
            <person name="Kawai-Toyooka H."/>
            <person name="Matsuzaki R."/>
            <person name="Takahashi F."/>
            <person name="Nishimura Y."/>
            <person name="Kawachi M."/>
            <person name="Noguchi H."/>
            <person name="Minakuchi Y."/>
            <person name="Umen J.G."/>
            <person name="Toyoda A."/>
            <person name="Nozaki H."/>
        </authorList>
    </citation>
    <scope>NUCLEOTIDE SEQUENCE</scope>
    <source>
        <strain evidence="2">NIES-3785</strain>
    </source>
</reference>
<dbReference type="Proteomes" id="UP000722791">
    <property type="component" value="Unassembled WGS sequence"/>
</dbReference>